<dbReference type="CDD" id="cd01574">
    <property type="entry name" value="PBP1_LacI"/>
    <property type="match status" value="1"/>
</dbReference>
<dbReference type="InterPro" id="IPR000843">
    <property type="entry name" value="HTH_LacI"/>
</dbReference>
<dbReference type="InterPro" id="IPR010982">
    <property type="entry name" value="Lambda_DNA-bd_dom_sf"/>
</dbReference>
<dbReference type="InterPro" id="IPR028082">
    <property type="entry name" value="Peripla_BP_I"/>
</dbReference>
<dbReference type="InterPro" id="IPR046335">
    <property type="entry name" value="LacI/GalR-like_sensor"/>
</dbReference>
<dbReference type="PROSITE" id="PS50932">
    <property type="entry name" value="HTH_LACI_2"/>
    <property type="match status" value="1"/>
</dbReference>
<evidence type="ECO:0000256" key="2">
    <source>
        <dbReference type="ARBA" id="ARBA00023125"/>
    </source>
</evidence>
<evidence type="ECO:0000256" key="3">
    <source>
        <dbReference type="ARBA" id="ARBA00023163"/>
    </source>
</evidence>
<dbReference type="Pfam" id="PF13377">
    <property type="entry name" value="Peripla_BP_3"/>
    <property type="match status" value="1"/>
</dbReference>
<dbReference type="GO" id="GO:0003700">
    <property type="term" value="F:DNA-binding transcription factor activity"/>
    <property type="evidence" value="ECO:0007669"/>
    <property type="project" value="TreeGrafter"/>
</dbReference>
<protein>
    <submittedName>
        <fullName evidence="5">DNA-binding LacI/PurR family transcriptional regulator</fullName>
    </submittedName>
</protein>
<dbReference type="PANTHER" id="PTHR30146:SF109">
    <property type="entry name" value="HTH-TYPE TRANSCRIPTIONAL REGULATOR GALS"/>
    <property type="match status" value="1"/>
</dbReference>
<dbReference type="GO" id="GO:0000976">
    <property type="term" value="F:transcription cis-regulatory region binding"/>
    <property type="evidence" value="ECO:0007669"/>
    <property type="project" value="TreeGrafter"/>
</dbReference>
<evidence type="ECO:0000259" key="4">
    <source>
        <dbReference type="PROSITE" id="PS50932"/>
    </source>
</evidence>
<dbReference type="Proteomes" id="UP000521075">
    <property type="component" value="Unassembled WGS sequence"/>
</dbReference>
<dbReference type="SMART" id="SM00354">
    <property type="entry name" value="HTH_LACI"/>
    <property type="match status" value="1"/>
</dbReference>
<dbReference type="Gene3D" id="3.40.50.2300">
    <property type="match status" value="2"/>
</dbReference>
<dbReference type="RefSeq" id="WP_179700813.1">
    <property type="nucleotide sequence ID" value="NZ_BAAAHA010000010.1"/>
</dbReference>
<keyword evidence="3" id="KW-0804">Transcription</keyword>
<name>A0A853DQT9_9MICO</name>
<gene>
    <name evidence="5" type="ORF">HNR14_001864</name>
</gene>
<evidence type="ECO:0000313" key="5">
    <source>
        <dbReference type="EMBL" id="NYK09983.1"/>
    </source>
</evidence>
<feature type="domain" description="HTH lacI-type" evidence="4">
    <location>
        <begin position="8"/>
        <end position="62"/>
    </location>
</feature>
<reference evidence="5 6" key="1">
    <citation type="submission" date="2020-07" db="EMBL/GenBank/DDBJ databases">
        <title>Sequencing the genomes of 1000 actinobacteria strains.</title>
        <authorList>
            <person name="Klenk H.-P."/>
        </authorList>
    </citation>
    <scope>NUCLEOTIDE SEQUENCE [LARGE SCALE GENOMIC DNA]</scope>
    <source>
        <strain evidence="5 6">DSM 15166</strain>
    </source>
</reference>
<dbReference type="PROSITE" id="PS00356">
    <property type="entry name" value="HTH_LACI_1"/>
    <property type="match status" value="1"/>
</dbReference>
<keyword evidence="6" id="KW-1185">Reference proteome</keyword>
<dbReference type="CDD" id="cd01392">
    <property type="entry name" value="HTH_LacI"/>
    <property type="match status" value="1"/>
</dbReference>
<keyword evidence="2 5" id="KW-0238">DNA-binding</keyword>
<organism evidence="5 6">
    <name type="scientific">Leifsonia naganoensis</name>
    <dbReference type="NCBI Taxonomy" id="150025"/>
    <lineage>
        <taxon>Bacteria</taxon>
        <taxon>Bacillati</taxon>
        <taxon>Actinomycetota</taxon>
        <taxon>Actinomycetes</taxon>
        <taxon>Micrococcales</taxon>
        <taxon>Microbacteriaceae</taxon>
        <taxon>Leifsonia</taxon>
    </lineage>
</organism>
<comment type="caution">
    <text evidence="5">The sequence shown here is derived from an EMBL/GenBank/DDBJ whole genome shotgun (WGS) entry which is preliminary data.</text>
</comment>
<dbReference type="AlphaFoldDB" id="A0A853DQT9"/>
<evidence type="ECO:0000313" key="6">
    <source>
        <dbReference type="Proteomes" id="UP000521075"/>
    </source>
</evidence>
<dbReference type="PANTHER" id="PTHR30146">
    <property type="entry name" value="LACI-RELATED TRANSCRIPTIONAL REPRESSOR"/>
    <property type="match status" value="1"/>
</dbReference>
<dbReference type="EMBL" id="JACCHJ010000001">
    <property type="protein sequence ID" value="NYK09983.1"/>
    <property type="molecule type" value="Genomic_DNA"/>
</dbReference>
<dbReference type="SUPFAM" id="SSF53822">
    <property type="entry name" value="Periplasmic binding protein-like I"/>
    <property type="match status" value="1"/>
</dbReference>
<sequence>MIESGRAPGVREVAAAAGVSRQTVSRVLNDHASIRPETRDRVLAAMAELNFRPNRAARMLTTARSTTIGVLAASTSSLFGPASSIDAVENAARDAGYFVTVAHTSALDRASVEAALDHLLAQAVEGIVVIAPQQRVQDAMAAVSLAVPSVTLHGAVAAGDDGVFVDQVEGARLATRHLIERGHRRIAHLCGPGDWSEARARRDGFLAEVAEHGGGGDERVVGLVTREGDWTAASGAEIAAGLLADDSVTAVFSSNDQMALGVLHAARLAGRRVPEDLAVVGFDDIPEAAFFAPPLTTVRQDFAELGRRCVARLVSLIEGGGAEGAGVAFGAPVAPVLVERASA</sequence>
<dbReference type="Pfam" id="PF00356">
    <property type="entry name" value="LacI"/>
    <property type="match status" value="1"/>
</dbReference>
<accession>A0A853DQT9</accession>
<keyword evidence="1" id="KW-0805">Transcription regulation</keyword>
<dbReference type="SUPFAM" id="SSF47413">
    <property type="entry name" value="lambda repressor-like DNA-binding domains"/>
    <property type="match status" value="1"/>
</dbReference>
<dbReference type="Gene3D" id="1.10.260.40">
    <property type="entry name" value="lambda repressor-like DNA-binding domains"/>
    <property type="match status" value="1"/>
</dbReference>
<proteinExistence type="predicted"/>
<evidence type="ECO:0000256" key="1">
    <source>
        <dbReference type="ARBA" id="ARBA00023015"/>
    </source>
</evidence>